<sequence length="498" mass="55577">MIPLHTSVESPVTTIKNPLPKLLQTPSGLALLELQGTINLPEPDIEDYELARNPESSLESLQTPIGRLIFPEYDSANPDNTKWMKRVYLYVGKHQRLTGEVKKLPKAYAVIRKKETGLNSLTNGNISTRGVESGAGDELEIVEIVKWKILFSTRPEPVGAMIDLGVLWYIITDRYSDELIVSSARALATMLERKYMMRRQKLFNLELTVIYIHLVELFKGLIVLPFPYFQPATQPATQIQPNLQPDRQLHLQLKHFFRPKPSNKEINNAAVLQKYLNMKSIFMHPTLFISLLMGVGLGVAHSFMESETEILTTAHLEKSSITAIPTPLPLSVQNIAVLATLLAFGIYTPAVIGIGIMTRNVQAHALSDSGGLNSSPSWGSSPLDTRRRRRAHPRDISAATPRTEDGSSYHVAEVLIRKLEKLGGQVTGKYPRFESPGHLPKLAALGKENQKKDESTDIESHNSFTSLNDKTPFPKSDLKIRQNDNSLQTKEVSLVARV</sequence>
<dbReference type="InterPro" id="IPR018607">
    <property type="entry name" value="Ctf8"/>
</dbReference>
<keyword evidence="5" id="KW-0131">Cell cycle</keyword>
<comment type="subcellular location">
    <subcellularLocation>
        <location evidence="1">Nucleus</location>
    </subcellularLocation>
</comment>
<evidence type="ECO:0000313" key="9">
    <source>
        <dbReference type="EMBL" id="CAD6445239.1"/>
    </source>
</evidence>
<dbReference type="PANTHER" id="PTHR28605">
    <property type="entry name" value="CTF8, CHROMOSOME TRANSMISSION FIDELITY FACTOR 8 HOMOLOG (S. CEREVISIAE)"/>
    <property type="match status" value="1"/>
</dbReference>
<keyword evidence="8" id="KW-0472">Membrane</keyword>
<feature type="region of interest" description="Disordered" evidence="7">
    <location>
        <begin position="367"/>
        <end position="405"/>
    </location>
</feature>
<dbReference type="GO" id="GO:0031390">
    <property type="term" value="C:Ctf18 RFC-like complex"/>
    <property type="evidence" value="ECO:0007669"/>
    <property type="project" value="InterPro"/>
</dbReference>
<keyword evidence="8" id="KW-1133">Transmembrane helix</keyword>
<dbReference type="GO" id="GO:0003677">
    <property type="term" value="F:DNA binding"/>
    <property type="evidence" value="ECO:0007669"/>
    <property type="project" value="UniProtKB-KW"/>
</dbReference>
<evidence type="ECO:0000256" key="2">
    <source>
        <dbReference type="ARBA" id="ARBA00022705"/>
    </source>
</evidence>
<feature type="region of interest" description="Disordered" evidence="7">
    <location>
        <begin position="447"/>
        <end position="484"/>
    </location>
</feature>
<proteinExistence type="inferred from homology"/>
<evidence type="ECO:0000256" key="1">
    <source>
        <dbReference type="ARBA" id="ARBA00004123"/>
    </source>
</evidence>
<evidence type="ECO:0000313" key="10">
    <source>
        <dbReference type="Proteomes" id="UP000624404"/>
    </source>
</evidence>
<evidence type="ECO:0000256" key="8">
    <source>
        <dbReference type="SAM" id="Phobius"/>
    </source>
</evidence>
<dbReference type="PANTHER" id="PTHR28605:SF1">
    <property type="entry name" value="CHROMOSOME TRANSMISSION FIDELITY FACTOR 8"/>
    <property type="match status" value="1"/>
</dbReference>
<dbReference type="Pfam" id="PF09696">
    <property type="entry name" value="Ctf8"/>
    <property type="match status" value="1"/>
</dbReference>
<evidence type="ECO:0000256" key="7">
    <source>
        <dbReference type="SAM" id="MobiDB-lite"/>
    </source>
</evidence>
<feature type="transmembrane region" description="Helical" evidence="8">
    <location>
        <begin position="281"/>
        <end position="304"/>
    </location>
</feature>
<reference evidence="9" key="1">
    <citation type="submission" date="2020-10" db="EMBL/GenBank/DDBJ databases">
        <authorList>
            <person name="Kusch S."/>
        </authorList>
    </citation>
    <scope>NUCLEOTIDE SEQUENCE</scope>
    <source>
        <strain evidence="9">SwB9</strain>
    </source>
</reference>
<comment type="similarity">
    <text evidence="6">Belongs to the CTF8 family.</text>
</comment>
<dbReference type="GO" id="GO:0006260">
    <property type="term" value="P:DNA replication"/>
    <property type="evidence" value="ECO:0007669"/>
    <property type="project" value="UniProtKB-KW"/>
</dbReference>
<keyword evidence="4" id="KW-0539">Nucleus</keyword>
<keyword evidence="2" id="KW-0235">DNA replication</keyword>
<evidence type="ECO:0000256" key="3">
    <source>
        <dbReference type="ARBA" id="ARBA00023125"/>
    </source>
</evidence>
<feature type="compositionally biased region" description="Polar residues" evidence="7">
    <location>
        <begin position="370"/>
        <end position="383"/>
    </location>
</feature>
<dbReference type="GO" id="GO:0007064">
    <property type="term" value="P:mitotic sister chromatid cohesion"/>
    <property type="evidence" value="ECO:0007669"/>
    <property type="project" value="InterPro"/>
</dbReference>
<evidence type="ECO:0000256" key="6">
    <source>
        <dbReference type="ARBA" id="ARBA00038447"/>
    </source>
</evidence>
<dbReference type="EMBL" id="CAJHIA010000014">
    <property type="protein sequence ID" value="CAD6445239.1"/>
    <property type="molecule type" value="Genomic_DNA"/>
</dbReference>
<gene>
    <name evidence="9" type="ORF">SCLTRI_LOCUS5030</name>
</gene>
<evidence type="ECO:0000256" key="4">
    <source>
        <dbReference type="ARBA" id="ARBA00023242"/>
    </source>
</evidence>
<dbReference type="OrthoDB" id="121932at2759"/>
<dbReference type="AlphaFoldDB" id="A0A8H2VW59"/>
<organism evidence="9 10">
    <name type="scientific">Sclerotinia trifoliorum</name>
    <dbReference type="NCBI Taxonomy" id="28548"/>
    <lineage>
        <taxon>Eukaryota</taxon>
        <taxon>Fungi</taxon>
        <taxon>Dikarya</taxon>
        <taxon>Ascomycota</taxon>
        <taxon>Pezizomycotina</taxon>
        <taxon>Leotiomycetes</taxon>
        <taxon>Helotiales</taxon>
        <taxon>Sclerotiniaceae</taxon>
        <taxon>Sclerotinia</taxon>
    </lineage>
</organism>
<accession>A0A8H2VW59</accession>
<keyword evidence="8" id="KW-0812">Transmembrane</keyword>
<name>A0A8H2VW59_9HELO</name>
<feature type="transmembrane region" description="Helical" evidence="8">
    <location>
        <begin position="335"/>
        <end position="357"/>
    </location>
</feature>
<dbReference type="Proteomes" id="UP000624404">
    <property type="component" value="Unassembled WGS sequence"/>
</dbReference>
<feature type="compositionally biased region" description="Basic and acidic residues" evidence="7">
    <location>
        <begin position="448"/>
        <end position="460"/>
    </location>
</feature>
<evidence type="ECO:0000256" key="5">
    <source>
        <dbReference type="ARBA" id="ARBA00023306"/>
    </source>
</evidence>
<keyword evidence="3" id="KW-0238">DNA-binding</keyword>
<protein>
    <submittedName>
        <fullName evidence="9">A974411d-2403-4eec-9b73-d12032d4746d</fullName>
    </submittedName>
</protein>
<keyword evidence="10" id="KW-1185">Reference proteome</keyword>
<comment type="caution">
    <text evidence="9">The sequence shown here is derived from an EMBL/GenBank/DDBJ whole genome shotgun (WGS) entry which is preliminary data.</text>
</comment>